<gene>
    <name evidence="8" type="ORF">GMPD_11280</name>
    <name evidence="9" type="ORF">M1B72_17600</name>
</gene>
<protein>
    <submittedName>
        <fullName evidence="8">Permease</fullName>
    </submittedName>
</protein>
<feature type="transmembrane region" description="Helical" evidence="7">
    <location>
        <begin position="36"/>
        <end position="57"/>
    </location>
</feature>
<proteinExistence type="inferred from homology"/>
<evidence type="ECO:0000256" key="5">
    <source>
        <dbReference type="ARBA" id="ARBA00022989"/>
    </source>
</evidence>
<sequence length="176" mass="19057">MREKLVDYRLFFVVLAANLALSWWQPETARLAALNSSGFLLEVLAIVPPVMVLMGLLDVWVPRRLVEAHLGPDSGALGAGVAMLLGTAAAGPLYAAFPVAVSLRKKGARLANIVIFLGTWGAIKIPMILMESSFISLRFALLRLVLTVPCILACGYLMERLLPERELEEETGAAQA</sequence>
<feature type="transmembrane region" description="Helical" evidence="7">
    <location>
        <begin position="77"/>
        <end position="97"/>
    </location>
</feature>
<dbReference type="EMBL" id="BLXY01000001">
    <property type="protein sequence ID" value="GFO63209.1"/>
    <property type="molecule type" value="Genomic_DNA"/>
</dbReference>
<comment type="subcellular location">
    <subcellularLocation>
        <location evidence="1">Cell membrane</location>
        <topology evidence="1">Multi-pass membrane protein</topology>
    </subcellularLocation>
</comment>
<dbReference type="RefSeq" id="WP_183345949.1">
    <property type="nucleotide sequence ID" value="NZ_BLXY01000001.1"/>
</dbReference>
<evidence type="ECO:0000313" key="9">
    <source>
        <dbReference type="EMBL" id="UPU35241.1"/>
    </source>
</evidence>
<keyword evidence="11" id="KW-1185">Reference proteome</keyword>
<evidence type="ECO:0000256" key="4">
    <source>
        <dbReference type="ARBA" id="ARBA00022692"/>
    </source>
</evidence>
<keyword evidence="6 7" id="KW-0472">Membrane</keyword>
<keyword evidence="3" id="KW-1003">Cell membrane</keyword>
<feature type="transmembrane region" description="Helical" evidence="7">
    <location>
        <begin position="109"/>
        <end position="129"/>
    </location>
</feature>
<dbReference type="Proteomes" id="UP000831485">
    <property type="component" value="Chromosome"/>
</dbReference>
<evidence type="ECO:0000256" key="7">
    <source>
        <dbReference type="SAM" id="Phobius"/>
    </source>
</evidence>
<organism evidence="8 10">
    <name type="scientific">Geomonas paludis</name>
    <dbReference type="NCBI Taxonomy" id="2740185"/>
    <lineage>
        <taxon>Bacteria</taxon>
        <taxon>Pseudomonadati</taxon>
        <taxon>Thermodesulfobacteriota</taxon>
        <taxon>Desulfuromonadia</taxon>
        <taxon>Geobacterales</taxon>
        <taxon>Geobacteraceae</taxon>
        <taxon>Geomonas</taxon>
    </lineage>
</organism>
<evidence type="ECO:0000256" key="6">
    <source>
        <dbReference type="ARBA" id="ARBA00023136"/>
    </source>
</evidence>
<feature type="transmembrane region" description="Helical" evidence="7">
    <location>
        <begin position="135"/>
        <end position="158"/>
    </location>
</feature>
<evidence type="ECO:0000256" key="3">
    <source>
        <dbReference type="ARBA" id="ARBA00022475"/>
    </source>
</evidence>
<keyword evidence="5 7" id="KW-1133">Transmembrane helix</keyword>
<dbReference type="GO" id="GO:0005886">
    <property type="term" value="C:plasma membrane"/>
    <property type="evidence" value="ECO:0007669"/>
    <property type="project" value="UniProtKB-SubCell"/>
</dbReference>
<dbReference type="AlphaFoldDB" id="A0A6V8MV58"/>
<reference evidence="8" key="2">
    <citation type="journal article" date="2021" name="Int. J. Syst. Evol. Microbiol.">
        <title>Geomonas silvestris sp. nov., Geomonas paludis sp. nov. and Geomonas limicola sp. nov., isolated from terrestrial environments, and emended description of the genus Geomonas.</title>
        <authorList>
            <person name="Itoh H."/>
            <person name="Xu Z."/>
            <person name="Masuda Y."/>
            <person name="Ushijima N."/>
            <person name="Hayakawa C."/>
            <person name="Shiratori Y."/>
            <person name="Senoo K."/>
        </authorList>
    </citation>
    <scope>NUCLEOTIDE SEQUENCE</scope>
    <source>
        <strain evidence="8">Red736</strain>
    </source>
</reference>
<dbReference type="Pfam" id="PF03773">
    <property type="entry name" value="ArsP_1"/>
    <property type="match status" value="1"/>
</dbReference>
<reference evidence="9" key="3">
    <citation type="submission" date="2022-04" db="EMBL/GenBank/DDBJ databases">
        <authorList>
            <person name="Liu G."/>
        </authorList>
    </citation>
    <scope>NUCLEOTIDE SEQUENCE</scope>
    <source>
        <strain evidence="9">RG22</strain>
    </source>
</reference>
<evidence type="ECO:0000313" key="10">
    <source>
        <dbReference type="Proteomes" id="UP000568888"/>
    </source>
</evidence>
<evidence type="ECO:0000256" key="1">
    <source>
        <dbReference type="ARBA" id="ARBA00004651"/>
    </source>
</evidence>
<evidence type="ECO:0000313" key="8">
    <source>
        <dbReference type="EMBL" id="GFO63209.1"/>
    </source>
</evidence>
<dbReference type="InterPro" id="IPR005524">
    <property type="entry name" value="DUF318"/>
</dbReference>
<accession>A0A6V8MV58</accession>
<evidence type="ECO:0000256" key="2">
    <source>
        <dbReference type="ARBA" id="ARBA00006386"/>
    </source>
</evidence>
<evidence type="ECO:0000313" key="11">
    <source>
        <dbReference type="Proteomes" id="UP000831485"/>
    </source>
</evidence>
<dbReference type="Proteomes" id="UP000568888">
    <property type="component" value="Unassembled WGS sequence"/>
</dbReference>
<comment type="similarity">
    <text evidence="2">Belongs to the UPF0718 family.</text>
</comment>
<name>A0A6V8MV58_9BACT</name>
<keyword evidence="4 7" id="KW-0812">Transmembrane</keyword>
<dbReference type="EMBL" id="CP096574">
    <property type="protein sequence ID" value="UPU35241.1"/>
    <property type="molecule type" value="Genomic_DNA"/>
</dbReference>
<reference evidence="10" key="1">
    <citation type="submission" date="2020-06" db="EMBL/GenBank/DDBJ databases">
        <title>Draft genomic sequecing of Geomonas sp. Red736.</title>
        <authorList>
            <person name="Itoh H."/>
            <person name="Xu Z.X."/>
            <person name="Ushijima N."/>
            <person name="Masuda Y."/>
            <person name="Shiratori Y."/>
            <person name="Senoo K."/>
        </authorList>
    </citation>
    <scope>NUCLEOTIDE SEQUENCE [LARGE SCALE GENOMIC DNA]</scope>
    <source>
        <strain evidence="10">Red736</strain>
    </source>
</reference>